<feature type="transmembrane region" description="Helical" evidence="1">
    <location>
        <begin position="367"/>
        <end position="386"/>
    </location>
</feature>
<name>A0ABQ7G069_DUNSA</name>
<evidence type="ECO:0000313" key="3">
    <source>
        <dbReference type="Proteomes" id="UP000815325"/>
    </source>
</evidence>
<sequence>MTLFWLRQFLSLTGKNVFPALSASQAFNNVSQSQVIEGDTGFAVTSKFLTSGTSVDVLFEANEDGEHDLEMYVGNQAITYQITVDTQPPNVQGSMSLVNQLPANIDPSAASGIPKTFNVEVEVLLNFSKPISPLSKGLFFTNNLEIQSISTISDALFLVDAAGQWGTTAKLFLPYYAYRDLAGNFGSQDADLALYIGPSSYIDDDLGKGASIGLGGILGTGVVASAGAAVAGRAFSFRGGLLQSTYHVQFLAMTANLAVPGLSYSYRQLARFFRWSVLAVEGGELFSQPGGGGMSSIVPNRRLLLDTQRDESGSSAGGQEAIQDSLQSVLYVLVVCAIILAALAVAHLLLIALYLRFSRSPLPPSLLFPRFEFAITALLLVALTFYSTLTLGSDSHGTHATKSAAYAVLCVLVTPFGCFLWWLTLGRLLAHKVESNSIMPDIDDADTPAPSK</sequence>
<keyword evidence="1" id="KW-0472">Membrane</keyword>
<evidence type="ECO:0000313" key="2">
    <source>
        <dbReference type="EMBL" id="KAF5828001.1"/>
    </source>
</evidence>
<keyword evidence="1" id="KW-0812">Transmembrane</keyword>
<keyword evidence="3" id="KW-1185">Reference proteome</keyword>
<accession>A0ABQ7G069</accession>
<dbReference type="EMBL" id="MU070380">
    <property type="protein sequence ID" value="KAF5828001.1"/>
    <property type="molecule type" value="Genomic_DNA"/>
</dbReference>
<protein>
    <submittedName>
        <fullName evidence="2">Uncharacterized protein</fullName>
    </submittedName>
</protein>
<gene>
    <name evidence="2" type="ORF">DUNSADRAFT_18375</name>
</gene>
<keyword evidence="1" id="KW-1133">Transmembrane helix</keyword>
<evidence type="ECO:0000256" key="1">
    <source>
        <dbReference type="SAM" id="Phobius"/>
    </source>
</evidence>
<proteinExistence type="predicted"/>
<dbReference type="Proteomes" id="UP000815325">
    <property type="component" value="Unassembled WGS sequence"/>
</dbReference>
<comment type="caution">
    <text evidence="2">The sequence shown here is derived from an EMBL/GenBank/DDBJ whole genome shotgun (WGS) entry which is preliminary data.</text>
</comment>
<organism evidence="2 3">
    <name type="scientific">Dunaliella salina</name>
    <name type="common">Green alga</name>
    <name type="synonym">Protococcus salinus</name>
    <dbReference type="NCBI Taxonomy" id="3046"/>
    <lineage>
        <taxon>Eukaryota</taxon>
        <taxon>Viridiplantae</taxon>
        <taxon>Chlorophyta</taxon>
        <taxon>core chlorophytes</taxon>
        <taxon>Chlorophyceae</taxon>
        <taxon>CS clade</taxon>
        <taxon>Chlamydomonadales</taxon>
        <taxon>Dunaliellaceae</taxon>
        <taxon>Dunaliella</taxon>
    </lineage>
</organism>
<feature type="transmembrane region" description="Helical" evidence="1">
    <location>
        <begin position="329"/>
        <end position="355"/>
    </location>
</feature>
<reference evidence="2" key="1">
    <citation type="submission" date="2017-08" db="EMBL/GenBank/DDBJ databases">
        <authorList>
            <person name="Polle J.E."/>
            <person name="Barry K."/>
            <person name="Cushman J."/>
            <person name="Schmutz J."/>
            <person name="Tran D."/>
            <person name="Hathwaick L.T."/>
            <person name="Yim W.C."/>
            <person name="Jenkins J."/>
            <person name="Mckie-Krisberg Z.M."/>
            <person name="Prochnik S."/>
            <person name="Lindquist E."/>
            <person name="Dockter R.B."/>
            <person name="Adam C."/>
            <person name="Molina H."/>
            <person name="Bunkerborg J."/>
            <person name="Jin E."/>
            <person name="Buchheim M."/>
            <person name="Magnuson J."/>
        </authorList>
    </citation>
    <scope>NUCLEOTIDE SEQUENCE</scope>
    <source>
        <strain evidence="2">CCAP 19/18</strain>
    </source>
</reference>
<feature type="transmembrane region" description="Helical" evidence="1">
    <location>
        <begin position="406"/>
        <end position="430"/>
    </location>
</feature>